<keyword evidence="2" id="KW-1185">Reference proteome</keyword>
<geneLocation type="plasmid" evidence="1 2">
    <name>pDE1</name>
</geneLocation>
<dbReference type="Proteomes" id="UP000056968">
    <property type="component" value="Plasmid pDE1"/>
</dbReference>
<reference evidence="1 2" key="1">
    <citation type="submission" date="2015-11" db="EMBL/GenBank/DDBJ databases">
        <title>A Two-component Flavoprotein Monooxygenase System MeaXY Responsible for para-Hydroxylation of 2-Methyl-6-ethylaniline and 2,6-Diethylaniline in Sphingobium baderi DE-13.</title>
        <authorList>
            <person name="Cheng M."/>
            <person name="Meng Q."/>
            <person name="Yang Y."/>
            <person name="Chu C."/>
            <person name="Yan X."/>
            <person name="He J."/>
            <person name="Li S."/>
        </authorList>
    </citation>
    <scope>NUCLEOTIDE SEQUENCE [LARGE SCALE GENOMIC DNA]</scope>
    <source>
        <strain evidence="1 2">DE-13</strain>
        <plasmid evidence="2">Plasmid pDE1</plasmid>
    </source>
</reference>
<accession>A0A0S3F5E1</accession>
<dbReference type="EMBL" id="CP013265">
    <property type="protein sequence ID" value="ALR22875.1"/>
    <property type="molecule type" value="Genomic_DNA"/>
</dbReference>
<evidence type="ECO:0000313" key="1">
    <source>
        <dbReference type="EMBL" id="ALR22875.1"/>
    </source>
</evidence>
<organism evidence="1 2">
    <name type="scientific">Sphingobium baderi</name>
    <dbReference type="NCBI Taxonomy" id="1332080"/>
    <lineage>
        <taxon>Bacteria</taxon>
        <taxon>Pseudomonadati</taxon>
        <taxon>Pseudomonadota</taxon>
        <taxon>Alphaproteobacteria</taxon>
        <taxon>Sphingomonadales</taxon>
        <taxon>Sphingomonadaceae</taxon>
        <taxon>Sphingobium</taxon>
    </lineage>
</organism>
<sequence length="83" mass="9388">MSETQCRIVKVSDNAGGRVFRQGVSALVWHLAATASRVRRISCVRRRLGLSRFSMFDCQFRYAEGTLIWRVCVATFRVMTSGA</sequence>
<protein>
    <submittedName>
        <fullName evidence="1">Uncharacterized protein</fullName>
    </submittedName>
</protein>
<proteinExistence type="predicted"/>
<name>A0A0S3F5E1_9SPHN</name>
<evidence type="ECO:0000313" key="2">
    <source>
        <dbReference type="Proteomes" id="UP000056968"/>
    </source>
</evidence>
<dbReference type="AlphaFoldDB" id="A0A0S3F5E1"/>
<keyword evidence="1" id="KW-0614">Plasmid</keyword>
<dbReference type="KEGG" id="sbd:ATN00_20460"/>
<gene>
    <name evidence="1" type="ORF">ATN00_20460</name>
</gene>